<dbReference type="GO" id="GO:0030576">
    <property type="term" value="P:Cajal body organization"/>
    <property type="evidence" value="ECO:0007669"/>
    <property type="project" value="InterPro"/>
</dbReference>
<accession>A0A8T0F626</accession>
<reference evidence="2" key="2">
    <citation type="submission" date="2020-06" db="EMBL/GenBank/DDBJ databases">
        <authorList>
            <person name="Sheffer M."/>
        </authorList>
    </citation>
    <scope>NUCLEOTIDE SEQUENCE</scope>
</reference>
<dbReference type="EMBL" id="JABXBU010000030">
    <property type="protein sequence ID" value="KAF8784860.1"/>
    <property type="molecule type" value="Genomic_DNA"/>
</dbReference>
<dbReference type="GO" id="GO:0032183">
    <property type="term" value="F:SUMO binding"/>
    <property type="evidence" value="ECO:0007669"/>
    <property type="project" value="InterPro"/>
</dbReference>
<protein>
    <submittedName>
        <fullName evidence="2">SUMO-specific isopeptidase USPL1 like protein</fullName>
    </submittedName>
</protein>
<evidence type="ECO:0000313" key="3">
    <source>
        <dbReference type="Proteomes" id="UP000807504"/>
    </source>
</evidence>
<dbReference type="SUPFAM" id="SSF54001">
    <property type="entry name" value="Cysteine proteinases"/>
    <property type="match status" value="1"/>
</dbReference>
<dbReference type="Pfam" id="PF15499">
    <property type="entry name" value="Peptidase_C98"/>
    <property type="match status" value="1"/>
</dbReference>
<dbReference type="InterPro" id="IPR028889">
    <property type="entry name" value="USP"/>
</dbReference>
<dbReference type="OrthoDB" id="6411614at2759"/>
<comment type="caution">
    <text evidence="2">The sequence shown here is derived from an EMBL/GenBank/DDBJ whole genome shotgun (WGS) entry which is preliminary data.</text>
</comment>
<dbReference type="CDD" id="cd02257">
    <property type="entry name" value="Peptidase_C19"/>
    <property type="match status" value="1"/>
</dbReference>
<dbReference type="InterPro" id="IPR028890">
    <property type="entry name" value="Peptidase_C98"/>
</dbReference>
<evidence type="ECO:0000313" key="2">
    <source>
        <dbReference type="EMBL" id="KAF8784860.1"/>
    </source>
</evidence>
<name>A0A8T0F626_ARGBR</name>
<keyword evidence="3" id="KW-1185">Reference proteome</keyword>
<organism evidence="2 3">
    <name type="scientific">Argiope bruennichi</name>
    <name type="common">Wasp spider</name>
    <name type="synonym">Aranea bruennichi</name>
    <dbReference type="NCBI Taxonomy" id="94029"/>
    <lineage>
        <taxon>Eukaryota</taxon>
        <taxon>Metazoa</taxon>
        <taxon>Ecdysozoa</taxon>
        <taxon>Arthropoda</taxon>
        <taxon>Chelicerata</taxon>
        <taxon>Arachnida</taxon>
        <taxon>Araneae</taxon>
        <taxon>Araneomorphae</taxon>
        <taxon>Entelegynae</taxon>
        <taxon>Araneoidea</taxon>
        <taxon>Araneidae</taxon>
        <taxon>Argiope</taxon>
    </lineage>
</organism>
<dbReference type="PANTHER" id="PTHR15294:SF3">
    <property type="entry name" value="SUMO-SPECIFIC ISOPEPTIDASE USPL1"/>
    <property type="match status" value="1"/>
</dbReference>
<dbReference type="PROSITE" id="PS50235">
    <property type="entry name" value="USP_3"/>
    <property type="match status" value="1"/>
</dbReference>
<sequence length="640" mass="72167">MQLNPSGSLPLIQAMSQNLQGSEILTRKNASKQSDLIDNESNSEWSSKEDKSLKYIPFANNSNLCWLNSSMSLIAHNKTIQRSINSNSSIIYIIMKGYKSAISVYNDYSNSARLPLAEDLLQRVQDIVLKYLEPIMKCKNGLPDSAFCAVLNLINENKEVKNLFLVEYFCIGSCKKCAHTHVKNLKKTIITLSKVRAFNPDSPVCLYKCPKCESQDQELEIKYKTLPQCLIFHFENGAGEGPLKQFELTADNRKYKLSGFIALKKGCIINHFVTWIRDVVSDTWLECNDLNSNVLSFTKHPTDFKLEDLYLVMYEALDNKGTTLNVSADTANINRVDLDDTSSSCIPLVDLSDEEEFAENVLGKDHAISSSKLSIAFEIEENPVTSQDNNVLMEESDNLNMGEPINEAEDFLQNEDESGAKSSVLSTCPKKLMKKFVSKYDGIAVEECELEGENFPENAVANLDKNLPDHGAEKSVETSTLAVHTPFTQEQLQVENLPSKMPFVLLTKMENREISNDVSGKVNFVEELTKTVAVKDKVTSSKPELKRKAEQIDYLKTKVRRVDSGHKRNRRSKQCYACSNYASVEKGKNKKNFEFKDNAECDEKCVHSNNMHILQEIDYEGDAFTVTMLNQLKTVAQNVR</sequence>
<dbReference type="GO" id="GO:0015030">
    <property type="term" value="C:Cajal body"/>
    <property type="evidence" value="ECO:0007669"/>
    <property type="project" value="TreeGrafter"/>
</dbReference>
<proteinExistence type="predicted"/>
<gene>
    <name evidence="2" type="ORF">HNY73_010474</name>
</gene>
<dbReference type="AlphaFoldDB" id="A0A8T0F626"/>
<dbReference type="InterPro" id="IPR033505">
    <property type="entry name" value="USPL1"/>
</dbReference>
<dbReference type="GO" id="GO:0016926">
    <property type="term" value="P:protein desumoylation"/>
    <property type="evidence" value="ECO:0007669"/>
    <property type="project" value="TreeGrafter"/>
</dbReference>
<reference evidence="2" key="1">
    <citation type="journal article" date="2020" name="bioRxiv">
        <title>Chromosome-level reference genome of the European wasp spider Argiope bruennichi: a resource for studies on range expansion and evolutionary adaptation.</title>
        <authorList>
            <person name="Sheffer M.M."/>
            <person name="Hoppe A."/>
            <person name="Krehenwinkel H."/>
            <person name="Uhl G."/>
            <person name="Kuss A.W."/>
            <person name="Jensen L."/>
            <person name="Jensen C."/>
            <person name="Gillespie R.G."/>
            <person name="Hoff K.J."/>
            <person name="Prost S."/>
        </authorList>
    </citation>
    <scope>NUCLEOTIDE SEQUENCE</scope>
</reference>
<dbReference type="InterPro" id="IPR038765">
    <property type="entry name" value="Papain-like_cys_pep_sf"/>
</dbReference>
<dbReference type="PANTHER" id="PTHR15294">
    <property type="entry name" value="RETINOVIN-RELATED"/>
    <property type="match status" value="1"/>
</dbReference>
<evidence type="ECO:0000259" key="1">
    <source>
        <dbReference type="PROSITE" id="PS50235"/>
    </source>
</evidence>
<dbReference type="Gene3D" id="3.90.70.10">
    <property type="entry name" value="Cysteine proteinases"/>
    <property type="match status" value="1"/>
</dbReference>
<dbReference type="Proteomes" id="UP000807504">
    <property type="component" value="Unassembled WGS sequence"/>
</dbReference>
<feature type="domain" description="USP" evidence="1">
    <location>
        <begin position="56"/>
        <end position="317"/>
    </location>
</feature>